<dbReference type="EMBL" id="QJVJ01000002">
    <property type="protein sequence ID" value="PYI56595.1"/>
    <property type="molecule type" value="Genomic_DNA"/>
</dbReference>
<keyword evidence="4" id="KW-1185">Reference proteome</keyword>
<dbReference type="Gene3D" id="3.10.180.10">
    <property type="entry name" value="2,3-Dihydroxybiphenyl 1,2-Dioxygenase, domain 1"/>
    <property type="match status" value="1"/>
</dbReference>
<feature type="domain" description="VOC" evidence="2">
    <location>
        <begin position="35"/>
        <end position="143"/>
    </location>
</feature>
<keyword evidence="1" id="KW-0479">Metal-binding</keyword>
<evidence type="ECO:0000313" key="3">
    <source>
        <dbReference type="EMBL" id="PYI56595.1"/>
    </source>
</evidence>
<comment type="caution">
    <text evidence="3">The sequence shown here is derived from an EMBL/GenBank/DDBJ whole genome shotgun (WGS) entry which is preliminary data.</text>
</comment>
<dbReference type="InterPro" id="IPR029068">
    <property type="entry name" value="Glyas_Bleomycin-R_OHBP_Dase"/>
</dbReference>
<accession>A0A2V5KAG7</accession>
<dbReference type="SUPFAM" id="SSF54593">
    <property type="entry name" value="Glyoxalase/Bleomycin resistance protein/Dihydroxybiphenyl dioxygenase"/>
    <property type="match status" value="1"/>
</dbReference>
<reference evidence="3 4" key="1">
    <citation type="submission" date="2018-05" db="EMBL/GenBank/DDBJ databases">
        <title>Paenibacillus flagellatus sp. nov., isolated from selenium mineral soil.</title>
        <authorList>
            <person name="Dai X."/>
        </authorList>
    </citation>
    <scope>NUCLEOTIDE SEQUENCE [LARGE SCALE GENOMIC DNA]</scope>
    <source>
        <strain evidence="3 4">DXL2</strain>
    </source>
</reference>
<dbReference type="PANTHER" id="PTHR43048:SF3">
    <property type="entry name" value="METHYLMALONYL-COA EPIMERASE, MITOCHONDRIAL"/>
    <property type="match status" value="1"/>
</dbReference>
<gene>
    <name evidence="3" type="ORF">DLM86_06405</name>
</gene>
<dbReference type="GO" id="GO:0046491">
    <property type="term" value="P:L-methylmalonyl-CoA metabolic process"/>
    <property type="evidence" value="ECO:0007669"/>
    <property type="project" value="TreeGrafter"/>
</dbReference>
<dbReference type="PROSITE" id="PS51819">
    <property type="entry name" value="VOC"/>
    <property type="match status" value="1"/>
</dbReference>
<evidence type="ECO:0000256" key="1">
    <source>
        <dbReference type="ARBA" id="ARBA00022723"/>
    </source>
</evidence>
<name>A0A2V5KAG7_9BACL</name>
<proteinExistence type="predicted"/>
<dbReference type="GO" id="GO:0004493">
    <property type="term" value="F:methylmalonyl-CoA epimerase activity"/>
    <property type="evidence" value="ECO:0007669"/>
    <property type="project" value="TreeGrafter"/>
</dbReference>
<dbReference type="Proteomes" id="UP000247476">
    <property type="component" value="Unassembled WGS sequence"/>
</dbReference>
<evidence type="ECO:0000259" key="2">
    <source>
        <dbReference type="PROSITE" id="PS51819"/>
    </source>
</evidence>
<dbReference type="InterPro" id="IPR004360">
    <property type="entry name" value="Glyas_Fos-R_dOase_dom"/>
</dbReference>
<organism evidence="3 4">
    <name type="scientific">Paenibacillus flagellatus</name>
    <dbReference type="NCBI Taxonomy" id="2211139"/>
    <lineage>
        <taxon>Bacteria</taxon>
        <taxon>Bacillati</taxon>
        <taxon>Bacillota</taxon>
        <taxon>Bacilli</taxon>
        <taxon>Bacillales</taxon>
        <taxon>Paenibacillaceae</taxon>
        <taxon>Paenibacillus</taxon>
    </lineage>
</organism>
<dbReference type="Pfam" id="PF00903">
    <property type="entry name" value="Glyoxalase"/>
    <property type="match status" value="1"/>
</dbReference>
<dbReference type="InterPro" id="IPR051785">
    <property type="entry name" value="MMCE/EMCE_epimerase"/>
</dbReference>
<dbReference type="AlphaFoldDB" id="A0A2V5KAG7"/>
<evidence type="ECO:0000313" key="4">
    <source>
        <dbReference type="Proteomes" id="UP000247476"/>
    </source>
</evidence>
<protein>
    <recommendedName>
        <fullName evidence="2">VOC domain-containing protein</fullName>
    </recommendedName>
</protein>
<dbReference type="PANTHER" id="PTHR43048">
    <property type="entry name" value="METHYLMALONYL-COA EPIMERASE"/>
    <property type="match status" value="1"/>
</dbReference>
<dbReference type="GO" id="GO:0046872">
    <property type="term" value="F:metal ion binding"/>
    <property type="evidence" value="ECO:0007669"/>
    <property type="project" value="UniProtKB-KW"/>
</dbReference>
<sequence length="143" mass="16420">MLSPIRAVTCIGKAVMQPHYERRRSTMTTQPFVERIDAVFLPVSNLENALAWYTDVFGYEVRWKNARFAGLKVGPNVGFHLVETKDYVPNTNYCPLNFAVKDIEAARKRLEEKGVRMTELRAGEPVRFDFFDADGNMLTIIQM</sequence>
<dbReference type="InterPro" id="IPR037523">
    <property type="entry name" value="VOC_core"/>
</dbReference>